<reference evidence="1" key="1">
    <citation type="journal article" date="2007" name="Science">
        <title>Draft genome of the filarial nematode parasite Brugia malayi.</title>
        <authorList>
            <person name="Ghedin E."/>
            <person name="Wang S."/>
            <person name="Spiro D."/>
            <person name="Caler E."/>
            <person name="Zhao Q."/>
            <person name="Crabtree J."/>
            <person name="Allen J.E."/>
            <person name="Delcher A.L."/>
            <person name="Guiliano D.B."/>
            <person name="Miranda-Saavedra D."/>
            <person name="Angiuoli S.V."/>
            <person name="Creasy T."/>
            <person name="Amedeo P."/>
            <person name="Haas B."/>
            <person name="El-Sayed N.M."/>
            <person name="Wortman J.R."/>
            <person name="Feldblyum T."/>
            <person name="Tallon L."/>
            <person name="Schatz M."/>
            <person name="Shumway M."/>
            <person name="Koo H."/>
            <person name="Salzberg S.L."/>
            <person name="Schobel S."/>
            <person name="Pertea M."/>
            <person name="Pop M."/>
            <person name="White O."/>
            <person name="Barton G.J."/>
            <person name="Carlow C.K."/>
            <person name="Crawford M.J."/>
            <person name="Daub J."/>
            <person name="Dimmic M.W."/>
            <person name="Estes C.F."/>
            <person name="Foster J.M."/>
            <person name="Ganatra M."/>
            <person name="Gregory W.F."/>
            <person name="Johnson N.M."/>
            <person name="Jin J."/>
            <person name="Komuniecki R."/>
            <person name="Korf I."/>
            <person name="Kumar S."/>
            <person name="Laney S."/>
            <person name="Li B.W."/>
            <person name="Li W."/>
            <person name="Lindblom T.H."/>
            <person name="Lustigman S."/>
            <person name="Ma D."/>
            <person name="Maina C.V."/>
            <person name="Martin D.M."/>
            <person name="McCarter J.P."/>
            <person name="McReynolds L."/>
            <person name="Mitreva M."/>
            <person name="Nutman T.B."/>
            <person name="Parkinson J."/>
            <person name="Peregrin-Alvarez J.M."/>
            <person name="Poole C."/>
            <person name="Ren Q."/>
            <person name="Saunders L."/>
            <person name="Sluder A.E."/>
            <person name="Smith K."/>
            <person name="Stanke M."/>
            <person name="Unnasch T.R."/>
            <person name="Ware J."/>
            <person name="Wei A.D."/>
            <person name="Weil G."/>
            <person name="Williams D.J."/>
            <person name="Zhang Y."/>
            <person name="Williams S.A."/>
            <person name="Fraser-Liggett C."/>
            <person name="Slatko B."/>
            <person name="Blaxter M.L."/>
            <person name="Scott A.L."/>
        </authorList>
    </citation>
    <scope>NUCLEOTIDE SEQUENCE</scope>
    <source>
        <strain evidence="1">FR3</strain>
    </source>
</reference>
<accession>A0A1I9FZY9</accession>
<sequence>MDERERERGRERELTKFKFSNGRLNSCPSSKLKLSKLCYYYCNSY</sequence>
<gene>
    <name evidence="1" type="primary">Bm171</name>
    <name evidence="1" type="ORF">BM_Bm171</name>
</gene>
<name>A0A1I9FZY9_BRUMA</name>
<dbReference type="AlphaFoldDB" id="A0A1I9FZY9"/>
<reference evidence="1" key="2">
    <citation type="submission" date="2012-12" db="EMBL/GenBank/DDBJ databases">
        <authorList>
            <consortium name="WormBase Consortium"/>
            <person name="Ghedin E."/>
            <person name="Paulini M."/>
        </authorList>
    </citation>
    <scope>NUCLEOTIDE SEQUENCE</scope>
    <source>
        <strain evidence="1">FR3</strain>
    </source>
</reference>
<protein>
    <submittedName>
        <fullName evidence="1">Bm171</fullName>
    </submittedName>
</protein>
<dbReference type="EMBL" id="LN856383">
    <property type="protein sequence ID" value="CDP91371.1"/>
    <property type="molecule type" value="Genomic_DNA"/>
</dbReference>
<proteinExistence type="predicted"/>
<evidence type="ECO:0000313" key="1">
    <source>
        <dbReference type="EMBL" id="CDP91371.1"/>
    </source>
</evidence>
<organism evidence="1">
    <name type="scientific">Brugia malayi</name>
    <name type="common">Filarial nematode worm</name>
    <dbReference type="NCBI Taxonomy" id="6279"/>
    <lineage>
        <taxon>Eukaryota</taxon>
        <taxon>Metazoa</taxon>
        <taxon>Ecdysozoa</taxon>
        <taxon>Nematoda</taxon>
        <taxon>Chromadorea</taxon>
        <taxon>Rhabditida</taxon>
        <taxon>Spirurina</taxon>
        <taxon>Spiruromorpha</taxon>
        <taxon>Filarioidea</taxon>
        <taxon>Onchocercidae</taxon>
        <taxon>Brugia</taxon>
    </lineage>
</organism>